<evidence type="ECO:0000313" key="1">
    <source>
        <dbReference type="EMBL" id="VDO68659.1"/>
    </source>
</evidence>
<reference evidence="3" key="2">
    <citation type="submission" date="2019-09" db="UniProtKB">
        <authorList>
            <consortium name="WormBaseParasite"/>
        </authorList>
    </citation>
    <scope>IDENTIFICATION</scope>
</reference>
<dbReference type="AlphaFoldDB" id="A0A183FI58"/>
<dbReference type="EMBL" id="UZAH01025684">
    <property type="protein sequence ID" value="VDO68659.1"/>
    <property type="molecule type" value="Genomic_DNA"/>
</dbReference>
<evidence type="ECO:0000313" key="3">
    <source>
        <dbReference type="WBParaSite" id="HPBE_0000653401-mRNA-1"/>
    </source>
</evidence>
<reference evidence="1 2" key="1">
    <citation type="submission" date="2018-11" db="EMBL/GenBank/DDBJ databases">
        <authorList>
            <consortium name="Pathogen Informatics"/>
        </authorList>
    </citation>
    <scope>NUCLEOTIDE SEQUENCE [LARGE SCALE GENOMIC DNA]</scope>
</reference>
<accession>A0A183FI58</accession>
<proteinExistence type="predicted"/>
<protein>
    <submittedName>
        <fullName evidence="1 3">Uncharacterized protein</fullName>
    </submittedName>
</protein>
<name>A0A183FI58_HELPZ</name>
<gene>
    <name evidence="1" type="ORF">HPBE_LOCUS6535</name>
</gene>
<accession>A0A3P7XTP9</accession>
<sequence>MYRVLHQVPGLRRGVINVAKCLSGFRRRVNDVVPGVPNSDDVSTMSCQGFRIHTTCQRCRSKDVRIENTSPASLVSRPVSEEVSPMSLKAVRIENRYHRRRSSGAWFSFGFLGEVSLMSRKACLDSDDVLPVKVGPVGSGEGWWFSKEAPVMD</sequence>
<keyword evidence="2" id="KW-1185">Reference proteome</keyword>
<evidence type="ECO:0000313" key="2">
    <source>
        <dbReference type="Proteomes" id="UP000050761"/>
    </source>
</evidence>
<dbReference type="Proteomes" id="UP000050761">
    <property type="component" value="Unassembled WGS sequence"/>
</dbReference>
<dbReference type="WBParaSite" id="HPBE_0000653401-mRNA-1">
    <property type="protein sequence ID" value="HPBE_0000653401-mRNA-1"/>
    <property type="gene ID" value="HPBE_0000653401"/>
</dbReference>
<organism evidence="2 3">
    <name type="scientific">Heligmosomoides polygyrus</name>
    <name type="common">Parasitic roundworm</name>
    <dbReference type="NCBI Taxonomy" id="6339"/>
    <lineage>
        <taxon>Eukaryota</taxon>
        <taxon>Metazoa</taxon>
        <taxon>Ecdysozoa</taxon>
        <taxon>Nematoda</taxon>
        <taxon>Chromadorea</taxon>
        <taxon>Rhabditida</taxon>
        <taxon>Rhabditina</taxon>
        <taxon>Rhabditomorpha</taxon>
        <taxon>Strongyloidea</taxon>
        <taxon>Heligmosomidae</taxon>
        <taxon>Heligmosomoides</taxon>
    </lineage>
</organism>